<name>A0A6A4IB34_9AGAR</name>
<reference evidence="2" key="1">
    <citation type="journal article" date="2019" name="Environ. Microbiol.">
        <title>Fungal ecological strategies reflected in gene transcription - a case study of two litter decomposers.</title>
        <authorList>
            <person name="Barbi F."/>
            <person name="Kohler A."/>
            <person name="Barry K."/>
            <person name="Baskaran P."/>
            <person name="Daum C."/>
            <person name="Fauchery L."/>
            <person name="Ihrmark K."/>
            <person name="Kuo A."/>
            <person name="LaButti K."/>
            <person name="Lipzen A."/>
            <person name="Morin E."/>
            <person name="Grigoriev I.V."/>
            <person name="Henrissat B."/>
            <person name="Lindahl B."/>
            <person name="Martin F."/>
        </authorList>
    </citation>
    <scope>NUCLEOTIDE SEQUENCE</scope>
    <source>
        <strain evidence="2">JB14</strain>
    </source>
</reference>
<dbReference type="Proteomes" id="UP000799118">
    <property type="component" value="Unassembled WGS sequence"/>
</dbReference>
<keyword evidence="3" id="KW-1185">Reference proteome</keyword>
<evidence type="ECO:0000313" key="3">
    <source>
        <dbReference type="Proteomes" id="UP000799118"/>
    </source>
</evidence>
<organism evidence="2 3">
    <name type="scientific">Gymnopus androsaceus JB14</name>
    <dbReference type="NCBI Taxonomy" id="1447944"/>
    <lineage>
        <taxon>Eukaryota</taxon>
        <taxon>Fungi</taxon>
        <taxon>Dikarya</taxon>
        <taxon>Basidiomycota</taxon>
        <taxon>Agaricomycotina</taxon>
        <taxon>Agaricomycetes</taxon>
        <taxon>Agaricomycetidae</taxon>
        <taxon>Agaricales</taxon>
        <taxon>Marasmiineae</taxon>
        <taxon>Omphalotaceae</taxon>
        <taxon>Gymnopus</taxon>
    </lineage>
</organism>
<evidence type="ECO:0000313" key="2">
    <source>
        <dbReference type="EMBL" id="KAE9406528.1"/>
    </source>
</evidence>
<dbReference type="EMBL" id="ML769401">
    <property type="protein sequence ID" value="KAE9406528.1"/>
    <property type="molecule type" value="Genomic_DNA"/>
</dbReference>
<sequence>MPDLTDSEAIEALFDSTSGHLAFSPSLNFSKQDTNTSYYHPKNSPVPFPLSTPKSSLSLAPHKHPLQQNTSMLNLAQNSNLDCYSSTNFAHSNPSQTPSFNSKLLADFYKSRRNHSVAGSLSVNLML</sequence>
<proteinExistence type="predicted"/>
<accession>A0A6A4IB34</accession>
<feature type="region of interest" description="Disordered" evidence="1">
    <location>
        <begin position="34"/>
        <end position="62"/>
    </location>
</feature>
<protein>
    <submittedName>
        <fullName evidence="2">Uncharacterized protein</fullName>
    </submittedName>
</protein>
<dbReference type="AlphaFoldDB" id="A0A6A4IB34"/>
<gene>
    <name evidence="2" type="ORF">BT96DRAFT_220628</name>
</gene>
<evidence type="ECO:0000256" key="1">
    <source>
        <dbReference type="SAM" id="MobiDB-lite"/>
    </source>
</evidence>